<protein>
    <submittedName>
        <fullName evidence="2">DUF1330 domain-containing protein</fullName>
    </submittedName>
</protein>
<feature type="domain" description="DUF1330" evidence="1">
    <location>
        <begin position="4"/>
        <end position="95"/>
    </location>
</feature>
<keyword evidence="3" id="KW-1185">Reference proteome</keyword>
<evidence type="ECO:0000313" key="2">
    <source>
        <dbReference type="EMBL" id="UWZ82543.1"/>
    </source>
</evidence>
<proteinExistence type="predicted"/>
<name>A0A9J7BIN0_9BACT</name>
<sequence length="115" mass="12558">MKTYLVNHLRIPGDIPNAQAVDYLAKVEATVEPFHGRFLAMGPLDVLEGAWPGAVVLMEFPDRNAATAWYNSAEYQAIIPLRKNNSINDLGLIDGLPDGFTVKGYAEGIRSSLAK</sequence>
<evidence type="ECO:0000313" key="3">
    <source>
        <dbReference type="Proteomes" id="UP001059380"/>
    </source>
</evidence>
<dbReference type="EMBL" id="CP093313">
    <property type="protein sequence ID" value="UWZ82543.1"/>
    <property type="molecule type" value="Genomic_DNA"/>
</dbReference>
<dbReference type="InterPro" id="IPR010753">
    <property type="entry name" value="DUF1330"/>
</dbReference>
<dbReference type="Pfam" id="PF07045">
    <property type="entry name" value="DUF1330"/>
    <property type="match status" value="1"/>
</dbReference>
<gene>
    <name evidence="2" type="ORF">MOP44_18450</name>
</gene>
<dbReference type="PANTHER" id="PTHR41521">
    <property type="match status" value="1"/>
</dbReference>
<evidence type="ECO:0000259" key="1">
    <source>
        <dbReference type="Pfam" id="PF07045"/>
    </source>
</evidence>
<reference evidence="2" key="1">
    <citation type="submission" date="2021-04" db="EMBL/GenBank/DDBJ databases">
        <title>Phylogenetic analysis of Acidobacteriaceae.</title>
        <authorList>
            <person name="Qiu L."/>
            <person name="Zhang Q."/>
        </authorList>
    </citation>
    <scope>NUCLEOTIDE SEQUENCE</scope>
    <source>
        <strain evidence="2">DSM 25168</strain>
    </source>
</reference>
<dbReference type="KEGG" id="orp:MOP44_18450"/>
<dbReference type="AlphaFoldDB" id="A0A9J7BIN0"/>
<dbReference type="PANTHER" id="PTHR41521:SF4">
    <property type="entry name" value="BLR0684 PROTEIN"/>
    <property type="match status" value="1"/>
</dbReference>
<organism evidence="2 3">
    <name type="scientific">Occallatibacter riparius</name>
    <dbReference type="NCBI Taxonomy" id="1002689"/>
    <lineage>
        <taxon>Bacteria</taxon>
        <taxon>Pseudomonadati</taxon>
        <taxon>Acidobacteriota</taxon>
        <taxon>Terriglobia</taxon>
        <taxon>Terriglobales</taxon>
        <taxon>Acidobacteriaceae</taxon>
        <taxon>Occallatibacter</taxon>
    </lineage>
</organism>
<dbReference type="Gene3D" id="3.30.70.100">
    <property type="match status" value="1"/>
</dbReference>
<dbReference type="Proteomes" id="UP001059380">
    <property type="component" value="Chromosome"/>
</dbReference>
<dbReference type="SUPFAM" id="SSF54909">
    <property type="entry name" value="Dimeric alpha+beta barrel"/>
    <property type="match status" value="1"/>
</dbReference>
<dbReference type="RefSeq" id="WP_260791728.1">
    <property type="nucleotide sequence ID" value="NZ_CP093313.1"/>
</dbReference>
<dbReference type="InterPro" id="IPR011008">
    <property type="entry name" value="Dimeric_a/b-barrel"/>
</dbReference>
<accession>A0A9J7BIN0</accession>